<dbReference type="PANTHER" id="PTHR11360:SF305">
    <property type="entry name" value="MAJOR FACILITATOR SUPERFAMILY (MFS) PROFILE DOMAIN-CONTAINING PROTEIN"/>
    <property type="match status" value="1"/>
</dbReference>
<dbReference type="GO" id="GO:0016020">
    <property type="term" value="C:membrane"/>
    <property type="evidence" value="ECO:0007669"/>
    <property type="project" value="UniProtKB-SubCell"/>
</dbReference>
<feature type="transmembrane region" description="Helical" evidence="4">
    <location>
        <begin position="342"/>
        <end position="363"/>
    </location>
</feature>
<evidence type="ECO:0000259" key="5">
    <source>
        <dbReference type="PROSITE" id="PS50850"/>
    </source>
</evidence>
<dbReference type="AlphaFoldDB" id="A0AA97NX74"/>
<dbReference type="PANTHER" id="PTHR11360">
    <property type="entry name" value="MONOCARBOXYLATE TRANSPORTER"/>
    <property type="match status" value="1"/>
</dbReference>
<keyword evidence="4" id="KW-0472">Membrane</keyword>
<gene>
    <name evidence="6" type="ORF">OOU_Y34scaffold00565g1</name>
</gene>
<dbReference type="Gene3D" id="1.20.1250.20">
    <property type="entry name" value="MFS general substrate transporter like domains"/>
    <property type="match status" value="2"/>
</dbReference>
<feature type="transmembrane region" description="Helical" evidence="4">
    <location>
        <begin position="280"/>
        <end position="306"/>
    </location>
</feature>
<dbReference type="SMR" id="A0AA97NX74"/>
<protein>
    <recommendedName>
        <fullName evidence="5">Major facilitator superfamily (MFS) profile domain-containing protein</fullName>
    </recommendedName>
</protein>
<feature type="transmembrane region" description="Helical" evidence="4">
    <location>
        <begin position="369"/>
        <end position="391"/>
    </location>
</feature>
<feature type="transmembrane region" description="Helical" evidence="4">
    <location>
        <begin position="162"/>
        <end position="182"/>
    </location>
</feature>
<feature type="transmembrane region" description="Helical" evidence="4">
    <location>
        <begin position="445"/>
        <end position="465"/>
    </location>
</feature>
<feature type="compositionally biased region" description="Polar residues" evidence="3">
    <location>
        <begin position="25"/>
        <end position="35"/>
    </location>
</feature>
<feature type="transmembrane region" description="Helical" evidence="4">
    <location>
        <begin position="101"/>
        <end position="124"/>
    </location>
</feature>
<evidence type="ECO:0000256" key="4">
    <source>
        <dbReference type="SAM" id="Phobius"/>
    </source>
</evidence>
<accession>A0AA97NX74</accession>
<proteinExistence type="inferred from homology"/>
<feature type="transmembrane region" description="Helical" evidence="4">
    <location>
        <begin position="66"/>
        <end position="89"/>
    </location>
</feature>
<feature type="transmembrane region" description="Helical" evidence="4">
    <location>
        <begin position="312"/>
        <end position="330"/>
    </location>
</feature>
<feature type="region of interest" description="Disordered" evidence="3">
    <location>
        <begin position="25"/>
        <end position="46"/>
    </location>
</feature>
<organism evidence="6">
    <name type="scientific">Pyricularia oryzae (strain Y34)</name>
    <name type="common">Rice blast fungus</name>
    <name type="synonym">Magnaporthe oryzae</name>
    <dbReference type="NCBI Taxonomy" id="1143189"/>
    <lineage>
        <taxon>Eukaryota</taxon>
        <taxon>Fungi</taxon>
        <taxon>Dikarya</taxon>
        <taxon>Ascomycota</taxon>
        <taxon>Pezizomycotina</taxon>
        <taxon>Sordariomycetes</taxon>
        <taxon>Sordariomycetidae</taxon>
        <taxon>Magnaporthales</taxon>
        <taxon>Pyriculariaceae</taxon>
        <taxon>Pyricularia</taxon>
    </lineage>
</organism>
<comment type="similarity">
    <text evidence="2">Belongs to the major facilitator superfamily. Monocarboxylate porter (TC 2.A.1.13) family.</text>
</comment>
<comment type="subcellular location">
    <subcellularLocation>
        <location evidence="1">Membrane</location>
        <topology evidence="1">Multi-pass membrane protein</topology>
    </subcellularLocation>
</comment>
<evidence type="ECO:0000256" key="3">
    <source>
        <dbReference type="SAM" id="MobiDB-lite"/>
    </source>
</evidence>
<feature type="transmembrane region" description="Helical" evidence="4">
    <location>
        <begin position="136"/>
        <end position="156"/>
    </location>
</feature>
<dbReference type="Proteomes" id="UP000011086">
    <property type="component" value="Unassembled WGS sequence"/>
</dbReference>
<dbReference type="PROSITE" id="PS50850">
    <property type="entry name" value="MFS"/>
    <property type="match status" value="1"/>
</dbReference>
<keyword evidence="4" id="KW-1133">Transmembrane helix</keyword>
<evidence type="ECO:0000313" key="6">
    <source>
        <dbReference type="EMBL" id="ELQ37945.1"/>
    </source>
</evidence>
<sequence length="475" mass="48966">MSSTTTTTTTTTTTSIRLEPLSIPTTNISSNTARQRGSAHPGTASAPLDPILEASRQADSQVPEGGYGWVVAGCCFVLSFWIVGITYSWGVMQAVLTERGLASPSTLSFAGSLAPSLISAMAVINAQVFRKIGARWMAASGIGLLGVGMILAGFAIDSVPGLFMTNGVIVGLGMGMCFSTSATMPAQYFSRRRGLANGIVFSGGGFGGAALSVVSDKLIQRLGPAWTYRTIGLCILATGLPAAFLIRERAEAKTARKTGLGNSSSSARGMVEWALFKDPAFVFLFAASAIGTFPLLVPPFFIPLYAQRGLGLASATGAGLLAGFNLTSAVGRIASGILCDKLGAVNTLFSSFVIGAISMLVLWPASTSLAPLAVFVVVNGVANGAFFSTMPTVAGNVFGSARVGVAMGMLVTGWGGGYLMGAPIAGHLLDAYGGSENGLQAYRPAMFYAGSLTLASGTFTALMRYRLTKAWLAKI</sequence>
<reference evidence="6" key="1">
    <citation type="journal article" date="2012" name="PLoS Genet.">
        <title>Comparative analysis of the genomes of two field isolates of the rice blast fungus Magnaporthe oryzae.</title>
        <authorList>
            <person name="Xue M."/>
            <person name="Yang J."/>
            <person name="Li Z."/>
            <person name="Hu S."/>
            <person name="Yao N."/>
            <person name="Dean R.A."/>
            <person name="Zhao W."/>
            <person name="Shen M."/>
            <person name="Zhang H."/>
            <person name="Li C."/>
            <person name="Liu L."/>
            <person name="Cao L."/>
            <person name="Xu X."/>
            <person name="Xing Y."/>
            <person name="Hsiang T."/>
            <person name="Zhang Z."/>
            <person name="Xu J.R."/>
            <person name="Peng Y.L."/>
        </authorList>
    </citation>
    <scope>NUCLEOTIDE SEQUENCE</scope>
    <source>
        <strain evidence="6">Y34</strain>
    </source>
</reference>
<evidence type="ECO:0000256" key="2">
    <source>
        <dbReference type="ARBA" id="ARBA00006727"/>
    </source>
</evidence>
<feature type="transmembrane region" description="Helical" evidence="4">
    <location>
        <begin position="403"/>
        <end position="425"/>
    </location>
</feature>
<dbReference type="InterPro" id="IPR020846">
    <property type="entry name" value="MFS_dom"/>
</dbReference>
<evidence type="ECO:0000256" key="1">
    <source>
        <dbReference type="ARBA" id="ARBA00004141"/>
    </source>
</evidence>
<dbReference type="EMBL" id="JH793216">
    <property type="protein sequence ID" value="ELQ37945.1"/>
    <property type="molecule type" value="Genomic_DNA"/>
</dbReference>
<dbReference type="GO" id="GO:0022857">
    <property type="term" value="F:transmembrane transporter activity"/>
    <property type="evidence" value="ECO:0007669"/>
    <property type="project" value="InterPro"/>
</dbReference>
<dbReference type="SUPFAM" id="SSF103473">
    <property type="entry name" value="MFS general substrate transporter"/>
    <property type="match status" value="1"/>
</dbReference>
<dbReference type="Pfam" id="PF07690">
    <property type="entry name" value="MFS_1"/>
    <property type="match status" value="1"/>
</dbReference>
<feature type="transmembrane region" description="Helical" evidence="4">
    <location>
        <begin position="226"/>
        <end position="246"/>
    </location>
</feature>
<feature type="domain" description="Major facilitator superfamily (MFS) profile" evidence="5">
    <location>
        <begin position="68"/>
        <end position="468"/>
    </location>
</feature>
<dbReference type="InterPro" id="IPR011701">
    <property type="entry name" value="MFS"/>
</dbReference>
<keyword evidence="4" id="KW-0812">Transmembrane</keyword>
<feature type="transmembrane region" description="Helical" evidence="4">
    <location>
        <begin position="194"/>
        <end position="214"/>
    </location>
</feature>
<dbReference type="InterPro" id="IPR036259">
    <property type="entry name" value="MFS_trans_sf"/>
</dbReference>
<name>A0AA97NX74_PYRO3</name>
<dbReference type="InterPro" id="IPR050327">
    <property type="entry name" value="Proton-linked_MCT"/>
</dbReference>